<dbReference type="InterPro" id="IPR001611">
    <property type="entry name" value="Leu-rich_rpt"/>
</dbReference>
<evidence type="ECO:0000256" key="9">
    <source>
        <dbReference type="ARBA" id="ARBA00022737"/>
    </source>
</evidence>
<dbReference type="SUPFAM" id="SSF56112">
    <property type="entry name" value="Protein kinase-like (PK-like)"/>
    <property type="match status" value="1"/>
</dbReference>
<evidence type="ECO:0000256" key="15">
    <source>
        <dbReference type="ARBA" id="ARBA00023170"/>
    </source>
</evidence>
<dbReference type="FunFam" id="1.10.510.10:FF:000016">
    <property type="entry name" value="Somatic embryogenesis receptor-like kinase 1"/>
    <property type="match status" value="1"/>
</dbReference>
<sequence length="717" mass="79480">MAEVASTQHFPSFTLTGSKNANIFPPPFLSPLSLSQLTAVCTLLIFPLFTSSQFSAILEQKISAFFQMVEKLGPAYGISFLSKDVAYVSIHLKARGDGKVQLQLYKRSLAPTGIVFFVPVELKAEDECKSELGLAVMLCLSLFFSCITEGSPTLLLQKPKAKTLVGVLIDIKTAFQDVNQLTSWISNQVSPCNWNFVTCSGGLVVELALSSKGFNGTLSPRLGELPSLRTLSLSDNFISGSIPKELGNLLSLRSLTLQNNRLNGTIPDSLGNLAALRIINLAYNDLTGDIPTNLLNVLSYNFTGNKLNCGTNTLNSCTNNITNQGEASKNSKRGLVIGSIGGIIGLLLVCGLLLLWRRNKHYPHDTFVDVPGESDHKIAFGQLKRFTWRELKIATGDFGEKNVLGQGGFGKVYRGVLSDNSEVAVKRLIDYESHAGEVAFIREVELISVAVHKNLLRLIGYCTTPTERLLVYPYMKNLSVAYRLRDRKHGEAVLDWPTRKKVAMGAAHGLEYLHEHCNPKIIHRDVKAANILLDENFEAVVGDFGLVKLVDVRKTSVTTRIRGTMGHIAPEYLSTGKSSIKTDVFGYGIMLLELVTGQRAIDIFEGEILLLDKVKKLSREQQLDTIIDCNLNKDYDIVEVEKLIQVALLCTQQSPDARPTMSDVIRMLEGEGLTDRWEQLQLVEVSQKQEYERIQKRLIWDDYSSYNQEPIELSTGR</sequence>
<dbReference type="InterPro" id="IPR051824">
    <property type="entry name" value="LRR_Rcpt-Like_S/T_Kinase"/>
</dbReference>
<evidence type="ECO:0000256" key="16">
    <source>
        <dbReference type="ARBA" id="ARBA00023180"/>
    </source>
</evidence>
<comment type="catalytic activity">
    <reaction evidence="17">
        <text>L-threonyl-[protein] + ATP = O-phospho-L-threonyl-[protein] + ADP + H(+)</text>
        <dbReference type="Rhea" id="RHEA:46608"/>
        <dbReference type="Rhea" id="RHEA-COMP:11060"/>
        <dbReference type="Rhea" id="RHEA-COMP:11605"/>
        <dbReference type="ChEBI" id="CHEBI:15378"/>
        <dbReference type="ChEBI" id="CHEBI:30013"/>
        <dbReference type="ChEBI" id="CHEBI:30616"/>
        <dbReference type="ChEBI" id="CHEBI:61977"/>
        <dbReference type="ChEBI" id="CHEBI:456216"/>
        <dbReference type="EC" id="2.7.11.1"/>
    </reaction>
</comment>
<keyword evidence="8" id="KW-0732">Signal</keyword>
<evidence type="ECO:0000256" key="12">
    <source>
        <dbReference type="ARBA" id="ARBA00022840"/>
    </source>
</evidence>
<evidence type="ECO:0000256" key="20">
    <source>
        <dbReference type="SAM" id="Phobius"/>
    </source>
</evidence>
<reference evidence="22 23" key="1">
    <citation type="submission" date="2020-08" db="EMBL/GenBank/DDBJ databases">
        <title>Plant Genome Project.</title>
        <authorList>
            <person name="Zhang R.-G."/>
        </authorList>
    </citation>
    <scope>NUCLEOTIDE SEQUENCE [LARGE SCALE GENOMIC DNA]</scope>
    <source>
        <tissue evidence="22">Rhizome</tissue>
    </source>
</reference>
<dbReference type="FunFam" id="3.80.10.10:FF:000400">
    <property type="entry name" value="Nuclear pore complex protein NUP107"/>
    <property type="match status" value="1"/>
</dbReference>
<proteinExistence type="inferred from homology"/>
<dbReference type="GO" id="GO:0005886">
    <property type="term" value="C:plasma membrane"/>
    <property type="evidence" value="ECO:0007669"/>
    <property type="project" value="UniProtKB-SubCell"/>
</dbReference>
<dbReference type="GO" id="GO:0004674">
    <property type="term" value="F:protein serine/threonine kinase activity"/>
    <property type="evidence" value="ECO:0007669"/>
    <property type="project" value="UniProtKB-KW"/>
</dbReference>
<keyword evidence="10 19" id="KW-0547">Nucleotide-binding</keyword>
<comment type="caution">
    <text evidence="22">The sequence shown here is derived from an EMBL/GenBank/DDBJ whole genome shotgun (WGS) entry which is preliminary data.</text>
</comment>
<dbReference type="PROSITE" id="PS50011">
    <property type="entry name" value="PROTEIN_KINASE_DOM"/>
    <property type="match status" value="1"/>
</dbReference>
<evidence type="ECO:0000256" key="6">
    <source>
        <dbReference type="ARBA" id="ARBA00022679"/>
    </source>
</evidence>
<keyword evidence="16" id="KW-0325">Glycoprotein</keyword>
<evidence type="ECO:0000256" key="5">
    <source>
        <dbReference type="ARBA" id="ARBA00022614"/>
    </source>
</evidence>
<evidence type="ECO:0000313" key="22">
    <source>
        <dbReference type="EMBL" id="KAG6480307.1"/>
    </source>
</evidence>
<evidence type="ECO:0000256" key="14">
    <source>
        <dbReference type="ARBA" id="ARBA00023136"/>
    </source>
</evidence>
<dbReference type="InterPro" id="IPR013210">
    <property type="entry name" value="LRR_N_plant-typ"/>
</dbReference>
<dbReference type="InterPro" id="IPR008271">
    <property type="entry name" value="Ser/Thr_kinase_AS"/>
</dbReference>
<dbReference type="PANTHER" id="PTHR48006">
    <property type="entry name" value="LEUCINE-RICH REPEAT-CONTAINING PROTEIN DDB_G0281931-RELATED"/>
    <property type="match status" value="1"/>
</dbReference>
<dbReference type="EC" id="2.7.11.1" evidence="3"/>
<dbReference type="Proteomes" id="UP000734854">
    <property type="component" value="Unassembled WGS sequence"/>
</dbReference>
<dbReference type="GO" id="GO:0009742">
    <property type="term" value="P:brassinosteroid mediated signaling pathway"/>
    <property type="evidence" value="ECO:0007669"/>
    <property type="project" value="UniProtKB-ARBA"/>
</dbReference>
<evidence type="ECO:0000256" key="8">
    <source>
        <dbReference type="ARBA" id="ARBA00022729"/>
    </source>
</evidence>
<evidence type="ECO:0000256" key="17">
    <source>
        <dbReference type="ARBA" id="ARBA00047899"/>
    </source>
</evidence>
<keyword evidence="13 20" id="KW-1133">Transmembrane helix</keyword>
<keyword evidence="5" id="KW-0433">Leucine-rich repeat</keyword>
<comment type="subcellular location">
    <subcellularLocation>
        <location evidence="1">Cell membrane</location>
        <topology evidence="1">Single-pass membrane protein</topology>
    </subcellularLocation>
</comment>
<evidence type="ECO:0000256" key="3">
    <source>
        <dbReference type="ARBA" id="ARBA00012513"/>
    </source>
</evidence>
<dbReference type="Pfam" id="PF13855">
    <property type="entry name" value="LRR_8"/>
    <property type="match status" value="1"/>
</dbReference>
<feature type="binding site" evidence="19">
    <location>
        <position position="426"/>
    </location>
    <ligand>
        <name>ATP</name>
        <dbReference type="ChEBI" id="CHEBI:30616"/>
    </ligand>
</feature>
<dbReference type="SMART" id="SM00220">
    <property type="entry name" value="S_TKc"/>
    <property type="match status" value="1"/>
</dbReference>
<dbReference type="EMBL" id="JACMSC010000017">
    <property type="protein sequence ID" value="KAG6480307.1"/>
    <property type="molecule type" value="Genomic_DNA"/>
</dbReference>
<dbReference type="Pfam" id="PF07714">
    <property type="entry name" value="PK_Tyr_Ser-Thr"/>
    <property type="match status" value="1"/>
</dbReference>
<evidence type="ECO:0000256" key="18">
    <source>
        <dbReference type="ARBA" id="ARBA00048679"/>
    </source>
</evidence>
<evidence type="ECO:0000259" key="21">
    <source>
        <dbReference type="PROSITE" id="PS50011"/>
    </source>
</evidence>
<dbReference type="InterPro" id="IPR001245">
    <property type="entry name" value="Ser-Thr/Tyr_kinase_cat_dom"/>
</dbReference>
<keyword evidence="4" id="KW-0723">Serine/threonine-protein kinase</keyword>
<dbReference type="SUPFAM" id="SSF52058">
    <property type="entry name" value="L domain-like"/>
    <property type="match status" value="1"/>
</dbReference>
<name>A0A8J5F206_ZINOF</name>
<dbReference type="InterPro" id="IPR011009">
    <property type="entry name" value="Kinase-like_dom_sf"/>
</dbReference>
<evidence type="ECO:0000256" key="1">
    <source>
        <dbReference type="ARBA" id="ARBA00004162"/>
    </source>
</evidence>
<dbReference type="InterPro" id="IPR017441">
    <property type="entry name" value="Protein_kinase_ATP_BS"/>
</dbReference>
<evidence type="ECO:0000256" key="13">
    <source>
        <dbReference type="ARBA" id="ARBA00022989"/>
    </source>
</evidence>
<evidence type="ECO:0000256" key="4">
    <source>
        <dbReference type="ARBA" id="ARBA00022527"/>
    </source>
</evidence>
<keyword evidence="6" id="KW-0808">Transferase</keyword>
<evidence type="ECO:0000256" key="2">
    <source>
        <dbReference type="ARBA" id="ARBA00008684"/>
    </source>
</evidence>
<evidence type="ECO:0000256" key="19">
    <source>
        <dbReference type="PROSITE-ProRule" id="PRU10141"/>
    </source>
</evidence>
<comment type="similarity">
    <text evidence="2">Belongs to the protein kinase superfamily. Ser/Thr protein kinase family.</text>
</comment>
<dbReference type="GO" id="GO:0005524">
    <property type="term" value="F:ATP binding"/>
    <property type="evidence" value="ECO:0007669"/>
    <property type="project" value="UniProtKB-UniRule"/>
</dbReference>
<dbReference type="PROSITE" id="PS00107">
    <property type="entry name" value="PROTEIN_KINASE_ATP"/>
    <property type="match status" value="1"/>
</dbReference>
<dbReference type="AlphaFoldDB" id="A0A8J5F206"/>
<dbReference type="Pfam" id="PF08263">
    <property type="entry name" value="LRRNT_2"/>
    <property type="match status" value="1"/>
</dbReference>
<dbReference type="Gene3D" id="3.30.200.20">
    <property type="entry name" value="Phosphorylase Kinase, domain 1"/>
    <property type="match status" value="1"/>
</dbReference>
<evidence type="ECO:0000256" key="11">
    <source>
        <dbReference type="ARBA" id="ARBA00022777"/>
    </source>
</evidence>
<evidence type="ECO:0000256" key="7">
    <source>
        <dbReference type="ARBA" id="ARBA00022692"/>
    </source>
</evidence>
<dbReference type="FunFam" id="3.30.200.20:FF:000015">
    <property type="entry name" value="Somatic embryogenesis receptor kinase 1"/>
    <property type="match status" value="1"/>
</dbReference>
<gene>
    <name evidence="22" type="ORF">ZIOFF_063787</name>
</gene>
<comment type="catalytic activity">
    <reaction evidence="18">
        <text>L-seryl-[protein] + ATP = O-phospho-L-seryl-[protein] + ADP + H(+)</text>
        <dbReference type="Rhea" id="RHEA:17989"/>
        <dbReference type="Rhea" id="RHEA-COMP:9863"/>
        <dbReference type="Rhea" id="RHEA-COMP:11604"/>
        <dbReference type="ChEBI" id="CHEBI:15378"/>
        <dbReference type="ChEBI" id="CHEBI:29999"/>
        <dbReference type="ChEBI" id="CHEBI:30616"/>
        <dbReference type="ChEBI" id="CHEBI:83421"/>
        <dbReference type="ChEBI" id="CHEBI:456216"/>
        <dbReference type="EC" id="2.7.11.1"/>
    </reaction>
</comment>
<keyword evidence="11" id="KW-0418">Kinase</keyword>
<evidence type="ECO:0000256" key="10">
    <source>
        <dbReference type="ARBA" id="ARBA00022741"/>
    </source>
</evidence>
<keyword evidence="15" id="KW-0675">Receptor</keyword>
<dbReference type="PROSITE" id="PS00108">
    <property type="entry name" value="PROTEIN_KINASE_ST"/>
    <property type="match status" value="1"/>
</dbReference>
<protein>
    <recommendedName>
        <fullName evidence="3">non-specific serine/threonine protein kinase</fullName>
        <ecNumber evidence="3">2.7.11.1</ecNumber>
    </recommendedName>
</protein>
<keyword evidence="14 20" id="KW-0472">Membrane</keyword>
<organism evidence="22 23">
    <name type="scientific">Zingiber officinale</name>
    <name type="common">Ginger</name>
    <name type="synonym">Amomum zingiber</name>
    <dbReference type="NCBI Taxonomy" id="94328"/>
    <lineage>
        <taxon>Eukaryota</taxon>
        <taxon>Viridiplantae</taxon>
        <taxon>Streptophyta</taxon>
        <taxon>Embryophyta</taxon>
        <taxon>Tracheophyta</taxon>
        <taxon>Spermatophyta</taxon>
        <taxon>Magnoliopsida</taxon>
        <taxon>Liliopsida</taxon>
        <taxon>Zingiberales</taxon>
        <taxon>Zingiberaceae</taxon>
        <taxon>Zingiber</taxon>
    </lineage>
</organism>
<accession>A0A8J5F206</accession>
<dbReference type="InterPro" id="IPR000719">
    <property type="entry name" value="Prot_kinase_dom"/>
</dbReference>
<dbReference type="InterPro" id="IPR032675">
    <property type="entry name" value="LRR_dom_sf"/>
</dbReference>
<feature type="domain" description="Protein kinase" evidence="21">
    <location>
        <begin position="398"/>
        <end position="673"/>
    </location>
</feature>
<keyword evidence="7 20" id="KW-0812">Transmembrane</keyword>
<feature type="transmembrane region" description="Helical" evidence="20">
    <location>
        <begin position="335"/>
        <end position="356"/>
    </location>
</feature>
<keyword evidence="9" id="KW-0677">Repeat</keyword>
<evidence type="ECO:0000313" key="23">
    <source>
        <dbReference type="Proteomes" id="UP000734854"/>
    </source>
</evidence>
<feature type="transmembrane region" description="Helical" evidence="20">
    <location>
        <begin position="37"/>
        <end position="58"/>
    </location>
</feature>
<dbReference type="PANTHER" id="PTHR48006:SF102">
    <property type="entry name" value="LEUCINE-RICH REPEAT-CONTAINING PROTEIN DDB_G0281931-RELATED"/>
    <property type="match status" value="1"/>
</dbReference>
<keyword evidence="23" id="KW-1185">Reference proteome</keyword>
<dbReference type="Gene3D" id="1.10.510.10">
    <property type="entry name" value="Transferase(Phosphotransferase) domain 1"/>
    <property type="match status" value="1"/>
</dbReference>
<dbReference type="Gene3D" id="3.80.10.10">
    <property type="entry name" value="Ribonuclease Inhibitor"/>
    <property type="match status" value="1"/>
</dbReference>
<keyword evidence="12 19" id="KW-0067">ATP-binding</keyword>